<dbReference type="EMBL" id="BAAABY010000029">
    <property type="protein sequence ID" value="GAA0472162.1"/>
    <property type="molecule type" value="Genomic_DNA"/>
</dbReference>
<evidence type="ECO:0000313" key="6">
    <source>
        <dbReference type="EMBL" id="GAA0472162.1"/>
    </source>
</evidence>
<evidence type="ECO:0000256" key="4">
    <source>
        <dbReference type="SAM" id="MobiDB-lite"/>
    </source>
</evidence>
<dbReference type="RefSeq" id="WP_346096437.1">
    <property type="nucleotide sequence ID" value="NZ_BAAABY010000029.1"/>
</dbReference>
<comment type="similarity">
    <text evidence="2">Belongs to the transketolase family.</text>
</comment>
<dbReference type="PANTHER" id="PTHR47514:SF1">
    <property type="entry name" value="TRANSKETOLASE N-TERMINAL SECTION-RELATED"/>
    <property type="match status" value="1"/>
</dbReference>
<dbReference type="Pfam" id="PF00456">
    <property type="entry name" value="Transketolase_N"/>
    <property type="match status" value="1"/>
</dbReference>
<name>A0ABP3K849_9ACTN</name>
<comment type="caution">
    <text evidence="6">The sequence shown here is derived from an EMBL/GenBank/DDBJ whole genome shotgun (WGS) entry which is preliminary data.</text>
</comment>
<gene>
    <name evidence="6" type="ORF">GCM10010361_40420</name>
</gene>
<accession>A0ABP3K849</accession>
<evidence type="ECO:0000259" key="5">
    <source>
        <dbReference type="Pfam" id="PF00456"/>
    </source>
</evidence>
<evidence type="ECO:0000256" key="2">
    <source>
        <dbReference type="ARBA" id="ARBA00007131"/>
    </source>
</evidence>
<dbReference type="SUPFAM" id="SSF52518">
    <property type="entry name" value="Thiamin diphosphate-binding fold (THDP-binding)"/>
    <property type="match status" value="1"/>
</dbReference>
<proteinExistence type="inferred from homology"/>
<dbReference type="Gene3D" id="3.40.50.970">
    <property type="match status" value="1"/>
</dbReference>
<dbReference type="InterPro" id="IPR005474">
    <property type="entry name" value="Transketolase_N"/>
</dbReference>
<reference evidence="7" key="1">
    <citation type="journal article" date="2019" name="Int. J. Syst. Evol. Microbiol.">
        <title>The Global Catalogue of Microorganisms (GCM) 10K type strain sequencing project: providing services to taxonomists for standard genome sequencing and annotation.</title>
        <authorList>
            <consortium name="The Broad Institute Genomics Platform"/>
            <consortium name="The Broad Institute Genome Sequencing Center for Infectious Disease"/>
            <person name="Wu L."/>
            <person name="Ma J."/>
        </authorList>
    </citation>
    <scope>NUCLEOTIDE SEQUENCE [LARGE SCALE GENOMIC DNA]</scope>
    <source>
        <strain evidence="7">JCM 4805</strain>
    </source>
</reference>
<evidence type="ECO:0000313" key="7">
    <source>
        <dbReference type="Proteomes" id="UP001500909"/>
    </source>
</evidence>
<feature type="region of interest" description="Disordered" evidence="4">
    <location>
        <begin position="1"/>
        <end position="26"/>
    </location>
</feature>
<evidence type="ECO:0000256" key="1">
    <source>
        <dbReference type="ARBA" id="ARBA00001964"/>
    </source>
</evidence>
<dbReference type="CDD" id="cd02012">
    <property type="entry name" value="TPP_TK"/>
    <property type="match status" value="1"/>
</dbReference>
<sequence>MTSLDTDTNTGTGTTTEPVAGRVAADATDRARRIGALRDAAHRIRRHALDMGEVQGQGYIGQALGVADILAVAYKDVLNHRPDEPEWPGRDRFLLSIGHYAIALYAALAEAGVLDVEELATYGSDESRLPMSGMASYTPGMEISGGSLGHGLGVAAGMALGLRHQGSPARVYNLLSDGELDEGSTWEAALACAHHGLDNVTAVVDVNALQADGPTAGVLRTEPVTDKWEAFGWRAIRVDGNDIEALVTAFDTLRAHRGSPSVLVCDTRIGRGVPLLETREKAHFMRVEQHEWQVARDQLAQNRHSTRKGTDA</sequence>
<keyword evidence="7" id="KW-1185">Reference proteome</keyword>
<keyword evidence="3" id="KW-0786">Thiamine pyrophosphate</keyword>
<dbReference type="Proteomes" id="UP001500909">
    <property type="component" value="Unassembled WGS sequence"/>
</dbReference>
<evidence type="ECO:0000256" key="3">
    <source>
        <dbReference type="ARBA" id="ARBA00023052"/>
    </source>
</evidence>
<comment type="cofactor">
    <cofactor evidence="1">
        <name>thiamine diphosphate</name>
        <dbReference type="ChEBI" id="CHEBI:58937"/>
    </cofactor>
</comment>
<dbReference type="PANTHER" id="PTHR47514">
    <property type="entry name" value="TRANSKETOLASE N-TERMINAL SECTION-RELATED"/>
    <property type="match status" value="1"/>
</dbReference>
<dbReference type="InterPro" id="IPR029061">
    <property type="entry name" value="THDP-binding"/>
</dbReference>
<feature type="domain" description="Transketolase N-terminal" evidence="5">
    <location>
        <begin position="40"/>
        <end position="302"/>
    </location>
</feature>
<protein>
    <submittedName>
        <fullName evidence="6">Transketolase</fullName>
    </submittedName>
</protein>
<organism evidence="6 7">
    <name type="scientific">Streptomyces olivaceiscleroticus</name>
    <dbReference type="NCBI Taxonomy" id="68245"/>
    <lineage>
        <taxon>Bacteria</taxon>
        <taxon>Bacillati</taxon>
        <taxon>Actinomycetota</taxon>
        <taxon>Actinomycetes</taxon>
        <taxon>Kitasatosporales</taxon>
        <taxon>Streptomycetaceae</taxon>
        <taxon>Streptomyces</taxon>
    </lineage>
</organism>